<name>A0A0E0P563_ORYRU</name>
<sequence length="66" mass="7326">MAHMHVRLGRVTAARHLSFLASNSPVAGEGKVEGNSLDIKKHERHWRVGLAKGKLKELILLKVLGY</sequence>
<evidence type="ECO:0000313" key="2">
    <source>
        <dbReference type="Proteomes" id="UP000008022"/>
    </source>
</evidence>
<reference evidence="2" key="1">
    <citation type="submission" date="2013-06" db="EMBL/GenBank/DDBJ databases">
        <authorList>
            <person name="Zhao Q."/>
        </authorList>
    </citation>
    <scope>NUCLEOTIDE SEQUENCE</scope>
    <source>
        <strain evidence="2">cv. W1943</strain>
    </source>
</reference>
<accession>A0A0E0P563</accession>
<reference evidence="1" key="2">
    <citation type="submission" date="2015-06" db="UniProtKB">
        <authorList>
            <consortium name="EnsemblPlants"/>
        </authorList>
    </citation>
    <scope>IDENTIFICATION</scope>
</reference>
<proteinExistence type="predicted"/>
<dbReference type="HOGENOM" id="CLU_2835687_0_0_1"/>
<dbReference type="AlphaFoldDB" id="A0A0E0P563"/>
<keyword evidence="2" id="KW-1185">Reference proteome</keyword>
<dbReference type="Proteomes" id="UP000008022">
    <property type="component" value="Unassembled WGS sequence"/>
</dbReference>
<evidence type="ECO:0000313" key="1">
    <source>
        <dbReference type="EnsemblPlants" id="ORUFI04G02690.1"/>
    </source>
</evidence>
<dbReference type="Gramene" id="ORUFI04G02690.1">
    <property type="protein sequence ID" value="ORUFI04G02690.1"/>
    <property type="gene ID" value="ORUFI04G02690"/>
</dbReference>
<protein>
    <submittedName>
        <fullName evidence="1">Uncharacterized protein</fullName>
    </submittedName>
</protein>
<dbReference type="EnsemblPlants" id="ORUFI04G02690.1">
    <property type="protein sequence ID" value="ORUFI04G02690.1"/>
    <property type="gene ID" value="ORUFI04G02690"/>
</dbReference>
<organism evidence="1 2">
    <name type="scientific">Oryza rufipogon</name>
    <name type="common">Brownbeard rice</name>
    <name type="synonym">Asian wild rice</name>
    <dbReference type="NCBI Taxonomy" id="4529"/>
    <lineage>
        <taxon>Eukaryota</taxon>
        <taxon>Viridiplantae</taxon>
        <taxon>Streptophyta</taxon>
        <taxon>Embryophyta</taxon>
        <taxon>Tracheophyta</taxon>
        <taxon>Spermatophyta</taxon>
        <taxon>Magnoliopsida</taxon>
        <taxon>Liliopsida</taxon>
        <taxon>Poales</taxon>
        <taxon>Poaceae</taxon>
        <taxon>BOP clade</taxon>
        <taxon>Oryzoideae</taxon>
        <taxon>Oryzeae</taxon>
        <taxon>Oryzinae</taxon>
        <taxon>Oryza</taxon>
    </lineage>
</organism>